<reference evidence="2" key="1">
    <citation type="journal article" date="2013" name="Environ. Microbiol.">
        <title>Microbiota from the distal guts of lean and obese adolescents exhibit partial functional redundancy besides clear differences in community structure.</title>
        <authorList>
            <person name="Ferrer M."/>
            <person name="Ruiz A."/>
            <person name="Lanza F."/>
            <person name="Haange S.B."/>
            <person name="Oberbach A."/>
            <person name="Till H."/>
            <person name="Bargiela R."/>
            <person name="Campoy C."/>
            <person name="Segura M.T."/>
            <person name="Richter M."/>
            <person name="von Bergen M."/>
            <person name="Seifert J."/>
            <person name="Suarez A."/>
        </authorList>
    </citation>
    <scope>NUCLEOTIDE SEQUENCE</scope>
</reference>
<protein>
    <submittedName>
        <fullName evidence="2">Thioredoxin</fullName>
    </submittedName>
</protein>
<organism evidence="2">
    <name type="scientific">human gut metagenome</name>
    <dbReference type="NCBI Taxonomy" id="408170"/>
    <lineage>
        <taxon>unclassified sequences</taxon>
        <taxon>metagenomes</taxon>
        <taxon>organismal metagenomes</taxon>
    </lineage>
</organism>
<dbReference type="PANTHER" id="PTHR45663:SF11">
    <property type="entry name" value="GEO12009P1"/>
    <property type="match status" value="1"/>
</dbReference>
<accession>K1T5L8</accession>
<evidence type="ECO:0000259" key="1">
    <source>
        <dbReference type="PROSITE" id="PS51352"/>
    </source>
</evidence>
<dbReference type="GO" id="GO:0015035">
    <property type="term" value="F:protein-disulfide reductase activity"/>
    <property type="evidence" value="ECO:0007669"/>
    <property type="project" value="TreeGrafter"/>
</dbReference>
<feature type="domain" description="Thioredoxin" evidence="1">
    <location>
        <begin position="1"/>
        <end position="144"/>
    </location>
</feature>
<dbReference type="Gene3D" id="3.40.30.10">
    <property type="entry name" value="Glutaredoxin"/>
    <property type="match status" value="1"/>
</dbReference>
<comment type="caution">
    <text evidence="2">The sequence shown here is derived from an EMBL/GenBank/DDBJ whole genome shotgun (WGS) entry which is preliminary data.</text>
</comment>
<gene>
    <name evidence="2" type="ORF">OBE_08416</name>
</gene>
<proteinExistence type="predicted"/>
<dbReference type="PROSITE" id="PS51352">
    <property type="entry name" value="THIOREDOXIN_2"/>
    <property type="match status" value="1"/>
</dbReference>
<name>K1T5L8_9ZZZZ</name>
<dbReference type="GO" id="GO:0005737">
    <property type="term" value="C:cytoplasm"/>
    <property type="evidence" value="ECO:0007669"/>
    <property type="project" value="TreeGrafter"/>
</dbReference>
<dbReference type="InterPro" id="IPR013766">
    <property type="entry name" value="Thioredoxin_domain"/>
</dbReference>
<dbReference type="SUPFAM" id="SSF52833">
    <property type="entry name" value="Thioredoxin-like"/>
    <property type="match status" value="1"/>
</dbReference>
<dbReference type="AlphaFoldDB" id="K1T5L8"/>
<sequence>MITHRGTIFGTSLKKEEFFEKQIRHLSFRKGFENRQKQKYRLNMKDFDKIIGRNAITMIYFFTSQCVPCEAMEPVLDQFERRMAGRVDIYRINTDADENAYLLYRYMIRTTPTLIYFRKGDEIRRCEGPLTYQELLALQEQVETVEHVCLN</sequence>
<dbReference type="CDD" id="cd02947">
    <property type="entry name" value="TRX_family"/>
    <property type="match status" value="1"/>
</dbReference>
<dbReference type="EMBL" id="AJWZ01005810">
    <property type="protein sequence ID" value="EKC61555.1"/>
    <property type="molecule type" value="Genomic_DNA"/>
</dbReference>
<evidence type="ECO:0000313" key="2">
    <source>
        <dbReference type="EMBL" id="EKC61555.1"/>
    </source>
</evidence>
<dbReference type="InterPro" id="IPR036249">
    <property type="entry name" value="Thioredoxin-like_sf"/>
</dbReference>
<dbReference type="PANTHER" id="PTHR45663">
    <property type="entry name" value="GEO12009P1"/>
    <property type="match status" value="1"/>
</dbReference>
<dbReference type="Pfam" id="PF00085">
    <property type="entry name" value="Thioredoxin"/>
    <property type="match status" value="1"/>
</dbReference>